<name>A0A6B2M1H6_9BACT</name>
<reference evidence="15 16" key="1">
    <citation type="submission" date="2020-02" db="EMBL/GenBank/DDBJ databases">
        <title>Albibacoteraceae fam. nov., the first described family within the subdivision 4 Verrucomicrobia.</title>
        <authorList>
            <person name="Xi F."/>
        </authorList>
    </citation>
    <scope>NUCLEOTIDE SEQUENCE [LARGE SCALE GENOMIC DNA]</scope>
    <source>
        <strain evidence="15 16">CK1056</strain>
    </source>
</reference>
<dbReference type="PANTHER" id="PTHR32552:SF81">
    <property type="entry name" value="TONB-DEPENDENT OUTER MEMBRANE RECEPTOR"/>
    <property type="match status" value="1"/>
</dbReference>
<dbReference type="Gene3D" id="2.40.170.20">
    <property type="entry name" value="TonB-dependent receptor, beta-barrel domain"/>
    <property type="match status" value="1"/>
</dbReference>
<evidence type="ECO:0000256" key="4">
    <source>
        <dbReference type="ARBA" id="ARBA00022496"/>
    </source>
</evidence>
<protein>
    <submittedName>
        <fullName evidence="15">TonB-dependent receptor</fullName>
    </submittedName>
</protein>
<keyword evidence="7" id="KW-0406">Ion transport</keyword>
<evidence type="ECO:0000256" key="3">
    <source>
        <dbReference type="ARBA" id="ARBA00022452"/>
    </source>
</evidence>
<dbReference type="InterPro" id="IPR036942">
    <property type="entry name" value="Beta-barrel_TonB_sf"/>
</dbReference>
<dbReference type="Gene3D" id="2.170.130.10">
    <property type="entry name" value="TonB-dependent receptor, plug domain"/>
    <property type="match status" value="1"/>
</dbReference>
<evidence type="ECO:0000256" key="1">
    <source>
        <dbReference type="ARBA" id="ARBA00004571"/>
    </source>
</evidence>
<comment type="similarity">
    <text evidence="11 12">Belongs to the TonB-dependent receptor family.</text>
</comment>
<evidence type="ECO:0000259" key="14">
    <source>
        <dbReference type="Pfam" id="PF07715"/>
    </source>
</evidence>
<dbReference type="EMBL" id="JAAGNX010000002">
    <property type="protein sequence ID" value="NDV62861.1"/>
    <property type="molecule type" value="Genomic_DNA"/>
</dbReference>
<keyword evidence="2 11" id="KW-0813">Transport</keyword>
<evidence type="ECO:0000313" key="15">
    <source>
        <dbReference type="EMBL" id="NDV62861.1"/>
    </source>
</evidence>
<dbReference type="GO" id="GO:0006826">
    <property type="term" value="P:iron ion transport"/>
    <property type="evidence" value="ECO:0007669"/>
    <property type="project" value="UniProtKB-KW"/>
</dbReference>
<evidence type="ECO:0000256" key="2">
    <source>
        <dbReference type="ARBA" id="ARBA00022448"/>
    </source>
</evidence>
<evidence type="ECO:0000256" key="11">
    <source>
        <dbReference type="PROSITE-ProRule" id="PRU01360"/>
    </source>
</evidence>
<accession>A0A6B2M1H6</accession>
<evidence type="ECO:0000256" key="12">
    <source>
        <dbReference type="RuleBase" id="RU003357"/>
    </source>
</evidence>
<dbReference type="Proteomes" id="UP000478417">
    <property type="component" value="Unassembled WGS sequence"/>
</dbReference>
<dbReference type="InterPro" id="IPR012910">
    <property type="entry name" value="Plug_dom"/>
</dbReference>
<dbReference type="PROSITE" id="PS52016">
    <property type="entry name" value="TONB_DEPENDENT_REC_3"/>
    <property type="match status" value="1"/>
</dbReference>
<evidence type="ECO:0000313" key="16">
    <source>
        <dbReference type="Proteomes" id="UP000478417"/>
    </source>
</evidence>
<keyword evidence="16" id="KW-1185">Reference proteome</keyword>
<keyword evidence="9 11" id="KW-0472">Membrane</keyword>
<dbReference type="AlphaFoldDB" id="A0A6B2M1H6"/>
<evidence type="ECO:0000259" key="13">
    <source>
        <dbReference type="Pfam" id="PF00593"/>
    </source>
</evidence>
<feature type="domain" description="TonB-dependent receptor plug" evidence="14">
    <location>
        <begin position="44"/>
        <end position="153"/>
    </location>
</feature>
<keyword evidence="4" id="KW-0410">Iron transport</keyword>
<dbReference type="InterPro" id="IPR039426">
    <property type="entry name" value="TonB-dep_rcpt-like"/>
</dbReference>
<evidence type="ECO:0000256" key="6">
    <source>
        <dbReference type="ARBA" id="ARBA00023004"/>
    </source>
</evidence>
<evidence type="ECO:0000256" key="5">
    <source>
        <dbReference type="ARBA" id="ARBA00022692"/>
    </source>
</evidence>
<gene>
    <name evidence="15" type="ORF">G0Q06_10400</name>
</gene>
<dbReference type="GO" id="GO:0009279">
    <property type="term" value="C:cell outer membrane"/>
    <property type="evidence" value="ECO:0007669"/>
    <property type="project" value="UniProtKB-SubCell"/>
</dbReference>
<dbReference type="Pfam" id="PF00593">
    <property type="entry name" value="TonB_dep_Rec_b-barrel"/>
    <property type="match status" value="1"/>
</dbReference>
<dbReference type="InterPro" id="IPR037066">
    <property type="entry name" value="Plug_dom_sf"/>
</dbReference>
<keyword evidence="3 11" id="KW-1134">Transmembrane beta strand</keyword>
<organism evidence="15 16">
    <name type="scientific">Oceanipulchritudo coccoides</name>
    <dbReference type="NCBI Taxonomy" id="2706888"/>
    <lineage>
        <taxon>Bacteria</taxon>
        <taxon>Pseudomonadati</taxon>
        <taxon>Verrucomicrobiota</taxon>
        <taxon>Opitutia</taxon>
        <taxon>Puniceicoccales</taxon>
        <taxon>Oceanipulchritudinaceae</taxon>
        <taxon>Oceanipulchritudo</taxon>
    </lineage>
</organism>
<keyword evidence="5 11" id="KW-0812">Transmembrane</keyword>
<keyword evidence="15" id="KW-0675">Receptor</keyword>
<dbReference type="RefSeq" id="WP_163965471.1">
    <property type="nucleotide sequence ID" value="NZ_JAAGNX010000002.1"/>
</dbReference>
<keyword evidence="6" id="KW-0408">Iron</keyword>
<feature type="domain" description="TonB-dependent receptor-like beta-barrel" evidence="13">
    <location>
        <begin position="226"/>
        <end position="632"/>
    </location>
</feature>
<sequence>MKLLLPILSLLVLHCSLSGHEDIFHLDPYEVSGRSNPLIGETSSSSEGIIHQVDLEYRPLLRTGEILETIPGFIATQHSGTGKGNQFFLRGFNLDHGTDFATFVDGMPVNLPTHGHGQGYTDINFVIPELVDSIEYSKGPYYAEIGDFASAGAGRISTVDSLERGMAVINVGEDNYLRGVFADSFKVGNGTLIAAVESQYYDGPWDAEENLNKFNTLVKFTVGEKDSRFRVKLMGYSASWDSADQIPLRSVQSGQIGRFGSLDDDLGGESARISLSTDYIRIREDSTTRASLYAIYYDLSLWSNFTYFLEDPVNGDEFEQVDERMIYGGSIVHSIHRGEALHTIGFQTRYDDIQKVGLFQTSARQRLATIREDAVGELSMGVFYENEIDWTPRLKSIIGIRADYFDFDVDSNLSENSGTEDASKVSPKASLVYSLNDETEFFLSGGYGFHSNDARGTTISVDPTDGVTPAEKVDALVKSFGAEVGARITWNEMLNTSLSVWHLELDSELLFVGDAGITEPSRPSKRYGLEIANYLTPVKGLTFDVDAAFSEAKFDDNDPSGDEIPGAIDVVVSTGVTAQSENGWIGSLRLRYFGERALVEDGSVKSDPSTVLNLRAGYKADDWSIFLDVLNLLDSTDDDITYFYESRLPGEAAGVEGLHFHPLEPRTLRVYFSRRF</sequence>
<comment type="subcellular location">
    <subcellularLocation>
        <location evidence="1 11">Cell outer membrane</location>
        <topology evidence="1 11">Multi-pass membrane protein</topology>
    </subcellularLocation>
</comment>
<proteinExistence type="inferred from homology"/>
<dbReference type="SUPFAM" id="SSF56935">
    <property type="entry name" value="Porins"/>
    <property type="match status" value="1"/>
</dbReference>
<dbReference type="InterPro" id="IPR000531">
    <property type="entry name" value="Beta-barrel_TonB"/>
</dbReference>
<keyword evidence="8 12" id="KW-0798">TonB box</keyword>
<dbReference type="PANTHER" id="PTHR32552">
    <property type="entry name" value="FERRICHROME IRON RECEPTOR-RELATED"/>
    <property type="match status" value="1"/>
</dbReference>
<keyword evidence="10 11" id="KW-0998">Cell outer membrane</keyword>
<evidence type="ECO:0000256" key="7">
    <source>
        <dbReference type="ARBA" id="ARBA00023065"/>
    </source>
</evidence>
<evidence type="ECO:0000256" key="8">
    <source>
        <dbReference type="ARBA" id="ARBA00023077"/>
    </source>
</evidence>
<comment type="caution">
    <text evidence="15">The sequence shown here is derived from an EMBL/GenBank/DDBJ whole genome shotgun (WGS) entry which is preliminary data.</text>
</comment>
<evidence type="ECO:0000256" key="10">
    <source>
        <dbReference type="ARBA" id="ARBA00023237"/>
    </source>
</evidence>
<evidence type="ECO:0000256" key="9">
    <source>
        <dbReference type="ARBA" id="ARBA00023136"/>
    </source>
</evidence>
<dbReference type="Pfam" id="PF07715">
    <property type="entry name" value="Plug"/>
    <property type="match status" value="1"/>
</dbReference>